<gene>
    <name evidence="2" type="ORF">BJ684DRAFT_14733</name>
</gene>
<feature type="transmembrane region" description="Helical" evidence="1">
    <location>
        <begin position="90"/>
        <end position="118"/>
    </location>
</feature>
<keyword evidence="3" id="KW-1185">Reference proteome</keyword>
<organism evidence="2 3">
    <name type="scientific">Piptocephalis cylindrospora</name>
    <dbReference type="NCBI Taxonomy" id="1907219"/>
    <lineage>
        <taxon>Eukaryota</taxon>
        <taxon>Fungi</taxon>
        <taxon>Fungi incertae sedis</taxon>
        <taxon>Zoopagomycota</taxon>
        <taxon>Zoopagomycotina</taxon>
        <taxon>Zoopagomycetes</taxon>
        <taxon>Zoopagales</taxon>
        <taxon>Piptocephalidaceae</taxon>
        <taxon>Piptocephalis</taxon>
    </lineage>
</organism>
<evidence type="ECO:0000256" key="1">
    <source>
        <dbReference type="SAM" id="Phobius"/>
    </source>
</evidence>
<evidence type="ECO:0000313" key="3">
    <source>
        <dbReference type="Proteomes" id="UP000267251"/>
    </source>
</evidence>
<keyword evidence="1" id="KW-1133">Transmembrane helix</keyword>
<evidence type="ECO:0000313" key="2">
    <source>
        <dbReference type="EMBL" id="RKP14988.1"/>
    </source>
</evidence>
<dbReference type="Proteomes" id="UP000267251">
    <property type="component" value="Unassembled WGS sequence"/>
</dbReference>
<reference evidence="3" key="1">
    <citation type="journal article" date="2018" name="Nat. Microbiol.">
        <title>Leveraging single-cell genomics to expand the fungal tree of life.</title>
        <authorList>
            <person name="Ahrendt S.R."/>
            <person name="Quandt C.A."/>
            <person name="Ciobanu D."/>
            <person name="Clum A."/>
            <person name="Salamov A."/>
            <person name="Andreopoulos B."/>
            <person name="Cheng J.F."/>
            <person name="Woyke T."/>
            <person name="Pelin A."/>
            <person name="Henrissat B."/>
            <person name="Reynolds N.K."/>
            <person name="Benny G.L."/>
            <person name="Smith M.E."/>
            <person name="James T.Y."/>
            <person name="Grigoriev I.V."/>
        </authorList>
    </citation>
    <scope>NUCLEOTIDE SEQUENCE [LARGE SCALE GENOMIC DNA]</scope>
</reference>
<feature type="non-terminal residue" evidence="2">
    <location>
        <position position="341"/>
    </location>
</feature>
<name>A0A4P9Y786_9FUNG</name>
<keyword evidence="1" id="KW-0472">Membrane</keyword>
<feature type="transmembrane region" description="Helical" evidence="1">
    <location>
        <begin position="178"/>
        <end position="198"/>
    </location>
</feature>
<feature type="transmembrane region" description="Helical" evidence="1">
    <location>
        <begin position="210"/>
        <end position="237"/>
    </location>
</feature>
<dbReference type="EMBL" id="KZ987769">
    <property type="protein sequence ID" value="RKP14988.1"/>
    <property type="molecule type" value="Genomic_DNA"/>
</dbReference>
<accession>A0A4P9Y786</accession>
<proteinExistence type="predicted"/>
<protein>
    <submittedName>
        <fullName evidence="2">Uncharacterized protein</fullName>
    </submittedName>
</protein>
<sequence>MATPYPYSSHYVSETPYAYPSHQARTDSPAQMATSSWPPLMYGLGIPVTLTLLAWALPSHYHWPVDGSSRWFPRRIRSSSSSSSSSPHPLVLGLLAPLGALSFLVVLVGSWVSWMARLTWAYGVRALRPLWELHRLRQAWTAMGLWIHRSVPLILEWVRYPGYLARQTAPWIQWAMEVGGYVLLLLLHHIILPIGSMVRSSLGSWFLAWCTLKACLAWCHTAVIGLAIRILLVLNFLSRAHQWLPSPSALYMAWGRDLVASWVFWGWRPPGRPERLGRHGILGLEDFALYRWSSLGHGWKRHDLHDSLLPKIPIPGDPCLHVHAKVLGRPNPSEYDESLAP</sequence>
<feature type="transmembrane region" description="Helical" evidence="1">
    <location>
        <begin position="40"/>
        <end position="57"/>
    </location>
</feature>
<dbReference type="OrthoDB" id="10583333at2759"/>
<dbReference type="AlphaFoldDB" id="A0A4P9Y786"/>
<keyword evidence="1" id="KW-0812">Transmembrane</keyword>